<dbReference type="Proteomes" id="UP000250266">
    <property type="component" value="Unassembled WGS sequence"/>
</dbReference>
<keyword evidence="1" id="KW-0808">Transferase</keyword>
<sequence length="444" mass="49211">MKPYTRGHVIQWSGKSYDIPIHHNPIPAEAYKQIKADVDPGYPPDQNEDGLRVFDNGFSNTGIFEVMGNKGTIQYRGHHIEDLVARHSYLDTAYLLIYSKLPLKLESNQWTSAIQNCPLPSQAVFNVVQCFERASLRSSFPSAAPIMVTMAGLPAAITDKPQAVPSFVAKNLYLSNLPNVDAEIPRTITTYATVIAIAYCHATRRSFMPPNSDADFVENFLIMIGQVDQNTGHPDPLHVHALETMWLLSADHELTKSTAALLHAASSFTDPISCFISALSSGYGLLHGDAIEVAYAQIQEVGKVENVPLLIDKVKRKGQRLFGYGHQIYRAVDLRSKIIKGILAGLLEREGREKDLTLDIAWGIDRIAGEDEYFVSRNLKCNADLFASFVYKAIGIHPRFRILFGSIGRMAGGLAHYRGAMSSRVPRIRHPQQVYIGPRQAPAA</sequence>
<gene>
    <name evidence="2" type="ORF">K432DRAFT_420097</name>
</gene>
<dbReference type="EMBL" id="KV745399">
    <property type="protein sequence ID" value="OCK74881.1"/>
    <property type="molecule type" value="Genomic_DNA"/>
</dbReference>
<name>A0A8E2E002_9PEZI</name>
<evidence type="ECO:0000256" key="1">
    <source>
        <dbReference type="RuleBase" id="RU000441"/>
    </source>
</evidence>
<evidence type="ECO:0000313" key="2">
    <source>
        <dbReference type="EMBL" id="OCK74881.1"/>
    </source>
</evidence>
<keyword evidence="3" id="KW-1185">Reference proteome</keyword>
<comment type="similarity">
    <text evidence="1">Belongs to the citrate synthase family.</text>
</comment>
<accession>A0A8E2E002</accession>
<evidence type="ECO:0000313" key="3">
    <source>
        <dbReference type="Proteomes" id="UP000250266"/>
    </source>
</evidence>
<dbReference type="PANTHER" id="PTHR42871:SF1">
    <property type="entry name" value="CITRATE SYNTHASE"/>
    <property type="match status" value="1"/>
</dbReference>
<dbReference type="InterPro" id="IPR002020">
    <property type="entry name" value="Citrate_synthase"/>
</dbReference>
<dbReference type="InterPro" id="IPR016142">
    <property type="entry name" value="Citrate_synth-like_lrg_a-sub"/>
</dbReference>
<dbReference type="PRINTS" id="PR00143">
    <property type="entry name" value="CITRTSNTHASE"/>
</dbReference>
<dbReference type="GO" id="GO:0046912">
    <property type="term" value="F:acyltransferase activity, acyl groups converted into alkyl on transfer"/>
    <property type="evidence" value="ECO:0007669"/>
    <property type="project" value="InterPro"/>
</dbReference>
<organism evidence="2 3">
    <name type="scientific">Lepidopterella palustris CBS 459.81</name>
    <dbReference type="NCBI Taxonomy" id="1314670"/>
    <lineage>
        <taxon>Eukaryota</taxon>
        <taxon>Fungi</taxon>
        <taxon>Dikarya</taxon>
        <taxon>Ascomycota</taxon>
        <taxon>Pezizomycotina</taxon>
        <taxon>Dothideomycetes</taxon>
        <taxon>Pleosporomycetidae</taxon>
        <taxon>Mytilinidiales</taxon>
        <taxon>Argynnaceae</taxon>
        <taxon>Lepidopterella</taxon>
    </lineage>
</organism>
<protein>
    <recommendedName>
        <fullName evidence="1">Citrate synthase</fullName>
    </recommendedName>
</protein>
<dbReference type="InterPro" id="IPR036969">
    <property type="entry name" value="Citrate_synthase_sf"/>
</dbReference>
<dbReference type="Gene3D" id="1.10.580.10">
    <property type="entry name" value="Citrate Synthase, domain 1"/>
    <property type="match status" value="1"/>
</dbReference>
<dbReference type="PANTHER" id="PTHR42871">
    <property type="entry name" value="CITRATE SYNTHASE"/>
    <property type="match status" value="1"/>
</dbReference>
<proteinExistence type="inferred from homology"/>
<dbReference type="SUPFAM" id="SSF48256">
    <property type="entry name" value="Citrate synthase"/>
    <property type="match status" value="1"/>
</dbReference>
<dbReference type="Pfam" id="PF00285">
    <property type="entry name" value="Citrate_synt"/>
    <property type="match status" value="1"/>
</dbReference>
<dbReference type="InterPro" id="IPR016143">
    <property type="entry name" value="Citrate_synth-like_sm_a-sub"/>
</dbReference>
<dbReference type="OrthoDB" id="435022at2759"/>
<dbReference type="Gene3D" id="1.10.230.10">
    <property type="entry name" value="Cytochrome P450-Terp, domain 2"/>
    <property type="match status" value="1"/>
</dbReference>
<dbReference type="AlphaFoldDB" id="A0A8E2E002"/>
<reference evidence="2 3" key="1">
    <citation type="journal article" date="2016" name="Nat. Commun.">
        <title>Ectomycorrhizal ecology is imprinted in the genome of the dominant symbiotic fungus Cenococcum geophilum.</title>
        <authorList>
            <consortium name="DOE Joint Genome Institute"/>
            <person name="Peter M."/>
            <person name="Kohler A."/>
            <person name="Ohm R.A."/>
            <person name="Kuo A."/>
            <person name="Krutzmann J."/>
            <person name="Morin E."/>
            <person name="Arend M."/>
            <person name="Barry K.W."/>
            <person name="Binder M."/>
            <person name="Choi C."/>
            <person name="Clum A."/>
            <person name="Copeland A."/>
            <person name="Grisel N."/>
            <person name="Haridas S."/>
            <person name="Kipfer T."/>
            <person name="LaButti K."/>
            <person name="Lindquist E."/>
            <person name="Lipzen A."/>
            <person name="Maire R."/>
            <person name="Meier B."/>
            <person name="Mihaltcheva S."/>
            <person name="Molinier V."/>
            <person name="Murat C."/>
            <person name="Poggeler S."/>
            <person name="Quandt C.A."/>
            <person name="Sperisen C."/>
            <person name="Tritt A."/>
            <person name="Tisserant E."/>
            <person name="Crous P.W."/>
            <person name="Henrissat B."/>
            <person name="Nehls U."/>
            <person name="Egli S."/>
            <person name="Spatafora J.W."/>
            <person name="Grigoriev I.V."/>
            <person name="Martin F.M."/>
        </authorList>
    </citation>
    <scope>NUCLEOTIDE SEQUENCE [LARGE SCALE GENOMIC DNA]</scope>
    <source>
        <strain evidence="2 3">CBS 459.81</strain>
    </source>
</reference>